<keyword evidence="4" id="KW-1185">Reference proteome</keyword>
<evidence type="ECO:0000313" key="4">
    <source>
        <dbReference type="Proteomes" id="UP000002440"/>
    </source>
</evidence>
<name>Q1H216_METFK</name>
<feature type="signal peptide" evidence="1">
    <location>
        <begin position="1"/>
        <end position="24"/>
    </location>
</feature>
<dbReference type="NCBIfam" id="TIGR02595">
    <property type="entry name" value="PEP_CTERM"/>
    <property type="match status" value="1"/>
</dbReference>
<dbReference type="RefSeq" id="WP_011479425.1">
    <property type="nucleotide sequence ID" value="NC_007947.1"/>
</dbReference>
<accession>Q1H216</accession>
<feature type="domain" description="Ice-binding protein C-terminal" evidence="2">
    <location>
        <begin position="212"/>
        <end position="236"/>
    </location>
</feature>
<feature type="chain" id="PRO_5004189903" description="Ice-binding protein C-terminal domain-containing protein" evidence="1">
    <location>
        <begin position="25"/>
        <end position="242"/>
    </location>
</feature>
<dbReference type="Pfam" id="PF07589">
    <property type="entry name" value="PEP-CTERM"/>
    <property type="match status" value="1"/>
</dbReference>
<evidence type="ECO:0000313" key="3">
    <source>
        <dbReference type="EMBL" id="ABE49471.1"/>
    </source>
</evidence>
<proteinExistence type="predicted"/>
<dbReference type="eggNOG" id="ENOG50332H7">
    <property type="taxonomic scope" value="Bacteria"/>
</dbReference>
<dbReference type="KEGG" id="mfa:Mfla_1203"/>
<gene>
    <name evidence="3" type="ordered locus">Mfla_1203</name>
</gene>
<evidence type="ECO:0000256" key="1">
    <source>
        <dbReference type="SAM" id="SignalP"/>
    </source>
</evidence>
<dbReference type="AlphaFoldDB" id="Q1H216"/>
<keyword evidence="1" id="KW-0732">Signal</keyword>
<dbReference type="InterPro" id="IPR013424">
    <property type="entry name" value="Ice-binding_C"/>
</dbReference>
<protein>
    <recommendedName>
        <fullName evidence="2">Ice-binding protein C-terminal domain-containing protein</fullName>
    </recommendedName>
</protein>
<dbReference type="OrthoDB" id="8905710at2"/>
<dbReference type="STRING" id="265072.Mfla_1203"/>
<evidence type="ECO:0000259" key="2">
    <source>
        <dbReference type="Pfam" id="PF07589"/>
    </source>
</evidence>
<dbReference type="EMBL" id="CP000284">
    <property type="protein sequence ID" value="ABE49471.1"/>
    <property type="molecule type" value="Genomic_DNA"/>
</dbReference>
<organism evidence="3 4">
    <name type="scientific">Methylobacillus flagellatus (strain ATCC 51484 / DSM 6875 / VKM B-1610 / KT)</name>
    <dbReference type="NCBI Taxonomy" id="265072"/>
    <lineage>
        <taxon>Bacteria</taxon>
        <taxon>Pseudomonadati</taxon>
        <taxon>Pseudomonadota</taxon>
        <taxon>Betaproteobacteria</taxon>
        <taxon>Nitrosomonadales</taxon>
        <taxon>Methylophilaceae</taxon>
        <taxon>Methylobacillus</taxon>
    </lineage>
</organism>
<reference evidence="3 4" key="1">
    <citation type="submission" date="2006-03" db="EMBL/GenBank/DDBJ databases">
        <title>Complete sequence of Methylobacillus flagellatus KT.</title>
        <authorList>
            <consortium name="US DOE Joint Genome Institute"/>
            <person name="Copeland A."/>
            <person name="Lucas S."/>
            <person name="Lapidus A."/>
            <person name="Barry K."/>
            <person name="Detter J.C."/>
            <person name="Glavina del Rio T."/>
            <person name="Hammon N."/>
            <person name="Israni S."/>
            <person name="Dalin E."/>
            <person name="Tice H."/>
            <person name="Pitluck S."/>
            <person name="Brettin T."/>
            <person name="Bruce D."/>
            <person name="Han C."/>
            <person name="Tapia R."/>
            <person name="Saunders E."/>
            <person name="Gilna P."/>
            <person name="Schmutz J."/>
            <person name="Larimer F."/>
            <person name="Land M."/>
            <person name="Kyrpides N."/>
            <person name="Anderson I."/>
            <person name="Richardson P."/>
        </authorList>
    </citation>
    <scope>NUCLEOTIDE SEQUENCE [LARGE SCALE GENOMIC DNA]</scope>
    <source>
        <strain evidence="4">KT / ATCC 51484 / DSM 6875</strain>
    </source>
</reference>
<dbReference type="HOGENOM" id="CLU_093443_0_0_4"/>
<dbReference type="Proteomes" id="UP000002440">
    <property type="component" value="Chromosome"/>
</dbReference>
<sequence>MSISKILVTAASGVLMASSLTTFAADTVYGNTFTAGSSSTTESIAGTTVTFTAKTGPDLDNLTNGKFSFKPGQDGYQGVGVSPIKGSDAHVGEIDKHEWIIADFSDARVVSNLTLGLLFDGPEYNDHHETALITVTFFDDTVSTFSLTAIGESTATWTAPFGTVTNLSPASYDMGGVWSLDNPFGDNAVKSFALTSPANVKQSDFTFYSVTAVPEPSSYAMLALGLGLVGFLSRRKANRLYA</sequence>